<gene>
    <name evidence="5" type="ORF">K6T79_13245</name>
</gene>
<dbReference type="InterPro" id="IPR050204">
    <property type="entry name" value="AraC_XylS_family_regulators"/>
</dbReference>
<evidence type="ECO:0000259" key="4">
    <source>
        <dbReference type="PROSITE" id="PS01124"/>
    </source>
</evidence>
<proteinExistence type="predicted"/>
<dbReference type="Proteomes" id="UP001299596">
    <property type="component" value="Unassembled WGS sequence"/>
</dbReference>
<comment type="caution">
    <text evidence="5">The sequence shown here is derived from an EMBL/GenBank/DDBJ whole genome shotgun (WGS) entry which is preliminary data.</text>
</comment>
<dbReference type="InterPro" id="IPR009057">
    <property type="entry name" value="Homeodomain-like_sf"/>
</dbReference>
<protein>
    <submittedName>
        <fullName evidence="5">AraC family transcriptional regulator</fullName>
    </submittedName>
</protein>
<evidence type="ECO:0000256" key="3">
    <source>
        <dbReference type="ARBA" id="ARBA00023163"/>
    </source>
</evidence>
<dbReference type="SUPFAM" id="SSF46689">
    <property type="entry name" value="Homeodomain-like"/>
    <property type="match status" value="2"/>
</dbReference>
<feature type="domain" description="HTH araC/xylS-type" evidence="4">
    <location>
        <begin position="189"/>
        <end position="287"/>
    </location>
</feature>
<keyword evidence="6" id="KW-1185">Reference proteome</keyword>
<evidence type="ECO:0000256" key="1">
    <source>
        <dbReference type="ARBA" id="ARBA00023015"/>
    </source>
</evidence>
<dbReference type="PANTHER" id="PTHR46796:SF6">
    <property type="entry name" value="ARAC SUBFAMILY"/>
    <property type="match status" value="1"/>
</dbReference>
<dbReference type="SMART" id="SM00342">
    <property type="entry name" value="HTH_ARAC"/>
    <property type="match status" value="1"/>
</dbReference>
<dbReference type="Gene3D" id="1.10.10.60">
    <property type="entry name" value="Homeodomain-like"/>
    <property type="match status" value="1"/>
</dbReference>
<name>A0ABU5XIR6_9MYCO</name>
<evidence type="ECO:0000313" key="5">
    <source>
        <dbReference type="EMBL" id="MEB3022014.1"/>
    </source>
</evidence>
<dbReference type="EMBL" id="JAYJJR010000007">
    <property type="protein sequence ID" value="MEB3022014.1"/>
    <property type="molecule type" value="Genomic_DNA"/>
</dbReference>
<evidence type="ECO:0000313" key="6">
    <source>
        <dbReference type="Proteomes" id="UP001299596"/>
    </source>
</evidence>
<reference evidence="5 6" key="1">
    <citation type="submission" date="2023-12" db="EMBL/GenBank/DDBJ databases">
        <title>Description of new species of Mycobacterium terrae complex isolated from sewage at the Sao Paulo Zoological Park Foundation in Brazil.</title>
        <authorList>
            <person name="Romagnoli C.L."/>
            <person name="Conceicao E.C."/>
            <person name="Machado E."/>
            <person name="Barreto L.B.P.F."/>
            <person name="Sharma A."/>
            <person name="Silva N.M."/>
            <person name="Marques L.E."/>
            <person name="Juliana M.A."/>
            <person name="Lourenco M.C.S."/>
            <person name="Digiampietri L.A."/>
            <person name="Suffys P.N."/>
            <person name="Viana-Niero C."/>
        </authorList>
    </citation>
    <scope>NUCLEOTIDE SEQUENCE [LARGE SCALE GENOMIC DNA]</scope>
    <source>
        <strain evidence="5 6">MYC098</strain>
    </source>
</reference>
<evidence type="ECO:0000256" key="2">
    <source>
        <dbReference type="ARBA" id="ARBA00023125"/>
    </source>
</evidence>
<accession>A0ABU5XIR6</accession>
<keyword evidence="2" id="KW-0238">DNA-binding</keyword>
<sequence length="296" mass="33256">MSPESRLTTLDGSLSATIWRFRNRPSYELRRPADHHTHVIAVPISGQHHHTYFGNGSLKWSRAHPIFHLNIVVAGEQPRGLFTSDQPFSYLHVYVRHSMVERVAANSGLLDVARTVTLIDPMCSHDPVVEFVCRQIVREMSCSDRLSQKMLDALGQQLIARLLRRHSSLSVSGVLSPKASAGYRDWRLRRTIAHLEAHLADDLRPADLANAVGLSTARLTAIFREGTGEPPYRWLMDRRFTRACELLATSSLSITEIAHQCGFASSQHLATVMRRRHGITPSDYRNQALTPTVPNS</sequence>
<dbReference type="InterPro" id="IPR018060">
    <property type="entry name" value="HTH_AraC"/>
</dbReference>
<dbReference type="PROSITE" id="PS01124">
    <property type="entry name" value="HTH_ARAC_FAMILY_2"/>
    <property type="match status" value="1"/>
</dbReference>
<dbReference type="PANTHER" id="PTHR46796">
    <property type="entry name" value="HTH-TYPE TRANSCRIPTIONAL ACTIVATOR RHAS-RELATED"/>
    <property type="match status" value="1"/>
</dbReference>
<dbReference type="Pfam" id="PF12833">
    <property type="entry name" value="HTH_18"/>
    <property type="match status" value="1"/>
</dbReference>
<keyword evidence="1" id="KW-0805">Transcription regulation</keyword>
<organism evidence="5 6">
    <name type="scientific">[Mycobacterium] crassicus</name>
    <dbReference type="NCBI Taxonomy" id="2872309"/>
    <lineage>
        <taxon>Bacteria</taxon>
        <taxon>Bacillati</taxon>
        <taxon>Actinomycetota</taxon>
        <taxon>Actinomycetes</taxon>
        <taxon>Mycobacteriales</taxon>
        <taxon>Mycobacteriaceae</taxon>
        <taxon>Mycolicibacter</taxon>
    </lineage>
</organism>
<keyword evidence="3" id="KW-0804">Transcription</keyword>